<dbReference type="Pfam" id="PF02653">
    <property type="entry name" value="BPD_transp_2"/>
    <property type="match status" value="1"/>
</dbReference>
<proteinExistence type="predicted"/>
<keyword evidence="5" id="KW-0547">Nucleotide-binding</keyword>
<feature type="transmembrane region" description="Helical" evidence="9">
    <location>
        <begin position="107"/>
        <end position="126"/>
    </location>
</feature>
<evidence type="ECO:0000256" key="4">
    <source>
        <dbReference type="ARBA" id="ARBA00022692"/>
    </source>
</evidence>
<dbReference type="AlphaFoldDB" id="A0A563DTJ9"/>
<dbReference type="GO" id="GO:0005524">
    <property type="term" value="F:ATP binding"/>
    <property type="evidence" value="ECO:0007669"/>
    <property type="project" value="UniProtKB-KW"/>
</dbReference>
<dbReference type="EMBL" id="VCQV01000045">
    <property type="protein sequence ID" value="TWP33252.1"/>
    <property type="molecule type" value="Genomic_DNA"/>
</dbReference>
<evidence type="ECO:0000256" key="1">
    <source>
        <dbReference type="ARBA" id="ARBA00004651"/>
    </source>
</evidence>
<dbReference type="OrthoDB" id="9805514at2"/>
<keyword evidence="4 9" id="KW-0812">Transmembrane</keyword>
<dbReference type="CDD" id="cd06581">
    <property type="entry name" value="TM_PBP1_LivM_like"/>
    <property type="match status" value="1"/>
</dbReference>
<dbReference type="PANTHER" id="PTHR45772">
    <property type="entry name" value="CONSERVED COMPONENT OF ABC TRANSPORTER FOR NATURAL AMINO ACIDS-RELATED"/>
    <property type="match status" value="1"/>
</dbReference>
<dbReference type="Pfam" id="PF00005">
    <property type="entry name" value="ABC_tran"/>
    <property type="match status" value="1"/>
</dbReference>
<feature type="transmembrane region" description="Helical" evidence="9">
    <location>
        <begin position="80"/>
        <end position="101"/>
    </location>
</feature>
<evidence type="ECO:0000256" key="2">
    <source>
        <dbReference type="ARBA" id="ARBA00022448"/>
    </source>
</evidence>
<feature type="transmembrane region" description="Helical" evidence="9">
    <location>
        <begin position="31"/>
        <end position="49"/>
    </location>
</feature>
<dbReference type="InterPro" id="IPR001851">
    <property type="entry name" value="ABC_transp_permease"/>
</dbReference>
<keyword evidence="6 11" id="KW-0067">ATP-binding</keyword>
<evidence type="ECO:0000313" key="12">
    <source>
        <dbReference type="Proteomes" id="UP000320244"/>
    </source>
</evidence>
<feature type="transmembrane region" description="Helical" evidence="9">
    <location>
        <begin position="181"/>
        <end position="200"/>
    </location>
</feature>
<dbReference type="Proteomes" id="UP000320244">
    <property type="component" value="Unassembled WGS sequence"/>
</dbReference>
<dbReference type="InterPro" id="IPR003439">
    <property type="entry name" value="ABC_transporter-like_ATP-bd"/>
</dbReference>
<evidence type="ECO:0000256" key="8">
    <source>
        <dbReference type="ARBA" id="ARBA00023136"/>
    </source>
</evidence>
<protein>
    <submittedName>
        <fullName evidence="11">ATP-binding cassette domain-containing protein</fullName>
    </submittedName>
</protein>
<evidence type="ECO:0000256" key="6">
    <source>
        <dbReference type="ARBA" id="ARBA00022840"/>
    </source>
</evidence>
<dbReference type="GO" id="GO:0005886">
    <property type="term" value="C:plasma membrane"/>
    <property type="evidence" value="ECO:0007669"/>
    <property type="project" value="UniProtKB-SubCell"/>
</dbReference>
<evidence type="ECO:0000313" key="11">
    <source>
        <dbReference type="EMBL" id="TWP33252.1"/>
    </source>
</evidence>
<dbReference type="InterPro" id="IPR027417">
    <property type="entry name" value="P-loop_NTPase"/>
</dbReference>
<organism evidence="11 12">
    <name type="scientific">Leekyejoonella antrihumi</name>
    <dbReference type="NCBI Taxonomy" id="1660198"/>
    <lineage>
        <taxon>Bacteria</taxon>
        <taxon>Bacillati</taxon>
        <taxon>Actinomycetota</taxon>
        <taxon>Actinomycetes</taxon>
        <taxon>Micrococcales</taxon>
        <taxon>Dermacoccaceae</taxon>
        <taxon>Leekyejoonella</taxon>
    </lineage>
</organism>
<reference evidence="11 12" key="2">
    <citation type="submission" date="2019-08" db="EMBL/GenBank/DDBJ databases">
        <title>Jejuicoccus antrihumi gen. nov., sp. nov., a new member of the family Dermacoccaceae isolated from a cave.</title>
        <authorList>
            <person name="Schumann P."/>
            <person name="Kim I.S."/>
        </authorList>
    </citation>
    <scope>NUCLEOTIDE SEQUENCE [LARGE SCALE GENOMIC DNA]</scope>
    <source>
        <strain evidence="11 12">C5-26</strain>
    </source>
</reference>
<feature type="transmembrane region" description="Helical" evidence="9">
    <location>
        <begin position="133"/>
        <end position="152"/>
    </location>
</feature>
<evidence type="ECO:0000256" key="5">
    <source>
        <dbReference type="ARBA" id="ARBA00022741"/>
    </source>
</evidence>
<keyword evidence="8 9" id="KW-0472">Membrane</keyword>
<evidence type="ECO:0000256" key="9">
    <source>
        <dbReference type="SAM" id="Phobius"/>
    </source>
</evidence>
<evidence type="ECO:0000256" key="3">
    <source>
        <dbReference type="ARBA" id="ARBA00022475"/>
    </source>
</evidence>
<feature type="transmembrane region" description="Helical" evidence="9">
    <location>
        <begin position="306"/>
        <end position="328"/>
    </location>
</feature>
<dbReference type="GO" id="GO:0015658">
    <property type="term" value="F:branched-chain amino acid transmembrane transporter activity"/>
    <property type="evidence" value="ECO:0007669"/>
    <property type="project" value="InterPro"/>
</dbReference>
<keyword evidence="2" id="KW-0813">Transport</keyword>
<name>A0A563DTJ9_9MICO</name>
<comment type="subcellular location">
    <subcellularLocation>
        <location evidence="1">Cell membrane</location>
        <topology evidence="1">Multi-pass membrane protein</topology>
    </subcellularLocation>
</comment>
<reference evidence="11 12" key="1">
    <citation type="submission" date="2019-05" db="EMBL/GenBank/DDBJ databases">
        <authorList>
            <person name="Lee S.D."/>
        </authorList>
    </citation>
    <scope>NUCLEOTIDE SEQUENCE [LARGE SCALE GENOMIC DNA]</scope>
    <source>
        <strain evidence="11 12">C5-26</strain>
    </source>
</reference>
<keyword evidence="7 9" id="KW-1133">Transmembrane helix</keyword>
<dbReference type="InterPro" id="IPR051120">
    <property type="entry name" value="ABC_AA/LPS_Transport"/>
</dbReference>
<evidence type="ECO:0000259" key="10">
    <source>
        <dbReference type="PROSITE" id="PS50893"/>
    </source>
</evidence>
<dbReference type="InterPro" id="IPR003593">
    <property type="entry name" value="AAA+_ATPase"/>
</dbReference>
<evidence type="ECO:0000256" key="7">
    <source>
        <dbReference type="ARBA" id="ARBA00022989"/>
    </source>
</evidence>
<dbReference type="PROSITE" id="PS50893">
    <property type="entry name" value="ABC_TRANSPORTER_2"/>
    <property type="match status" value="1"/>
</dbReference>
<keyword evidence="3" id="KW-1003">Cell membrane</keyword>
<dbReference type="SUPFAM" id="SSF52540">
    <property type="entry name" value="P-loop containing nucleoside triphosphate hydrolases"/>
    <property type="match status" value="1"/>
</dbReference>
<accession>A0A563DTJ9</accession>
<sequence>MTTTAREPSTAPHDRSWRLGVRIRHEHRTEVTAGIVIVLVTSLLPFALGSVYWQQAMLLVDLYVAAAVFLNILRGEGGQIHFGLAAVFGAAAYTEGMAATICGLNFWLSLAIGVVIGFVFGTVTALPALRVQSYYLGFITLAVAVVLPAMLLNYNDFTHAASGIPVVSPGMYTTTVWGMNWVDIVAIILAALSFVIHAVVRASRFGRHLKVAADSPEAAASLGMRPGVLRLAAFGLASLGASLCGALYVPATGFISPGAFPFTLSILFYFAVIVGGAGSIVGPLLGIYLLYLVPNVVFSGLAQYRLLIYGCIAFIVMLIFPDGIIGFLRSRFASAGTIDPDLGERLSEAMLSHHADAPLESRRSDEPALTVTDAARQFGNVHALDGASLEIHAGTVHGLVGANGSGKTTLLNAISGFITLDRGSVHVTGQDITTLSATRRARNGLGRTFQAPRVFEDMSLQENLHLDTPPDHQDLDTWQRWDQTSAQALTHGQRRLTELYRVLTRRPSVLLLDEPAAGLSASERDELGQVLTRLAQDGVAVLLVEHDLTLVWNIAHTVSVMELGKVVRTGTPSALADDPVIDSLLGGVSNAQR</sequence>
<comment type="caution">
    <text evidence="11">The sequence shown here is derived from an EMBL/GenBank/DDBJ whole genome shotgun (WGS) entry which is preliminary data.</text>
</comment>
<dbReference type="Gene3D" id="3.40.50.300">
    <property type="entry name" value="P-loop containing nucleotide triphosphate hydrolases"/>
    <property type="match status" value="1"/>
</dbReference>
<dbReference type="GO" id="GO:0016887">
    <property type="term" value="F:ATP hydrolysis activity"/>
    <property type="evidence" value="ECO:0007669"/>
    <property type="project" value="InterPro"/>
</dbReference>
<feature type="transmembrane region" description="Helical" evidence="9">
    <location>
        <begin position="267"/>
        <end position="294"/>
    </location>
</feature>
<keyword evidence="12" id="KW-1185">Reference proteome</keyword>
<dbReference type="InterPro" id="IPR043428">
    <property type="entry name" value="LivM-like"/>
</dbReference>
<gene>
    <name evidence="11" type="ORF">FGL98_21890</name>
</gene>
<dbReference type="SMART" id="SM00382">
    <property type="entry name" value="AAA"/>
    <property type="match status" value="1"/>
</dbReference>
<dbReference type="RefSeq" id="WP_146320508.1">
    <property type="nucleotide sequence ID" value="NZ_VCQV01000045.1"/>
</dbReference>
<feature type="transmembrane region" description="Helical" evidence="9">
    <location>
        <begin position="55"/>
        <end position="73"/>
    </location>
</feature>
<feature type="transmembrane region" description="Helical" evidence="9">
    <location>
        <begin position="231"/>
        <end position="255"/>
    </location>
</feature>
<feature type="domain" description="ABC transporter" evidence="10">
    <location>
        <begin position="369"/>
        <end position="588"/>
    </location>
</feature>